<sequence>MIVQLKNKAPYILSCALLSSAVLLSTGCSSDDNDTSEQSSSLTEKAGSVVSSAQTAITETAEKTVDVASDATTAVVDTAEKAVDVASDATTAVVDTAEKAIDVASDAKTAVVEKTAHDHDHAATSVDGAKVYASCAGCHGGNAEGGVGPTLNSQTAEAVSDKLNRYKAGEQLGPMTGMMTPIAKGLSDAEIKAVSEYVITLK</sequence>
<keyword evidence="2" id="KW-0349">Heme</keyword>
<keyword evidence="1" id="KW-0813">Transport</keyword>
<evidence type="ECO:0000256" key="1">
    <source>
        <dbReference type="ARBA" id="ARBA00022448"/>
    </source>
</evidence>
<proteinExistence type="predicted"/>
<organism evidence="7">
    <name type="scientific">hydrothermal vent metagenome</name>
    <dbReference type="NCBI Taxonomy" id="652676"/>
    <lineage>
        <taxon>unclassified sequences</taxon>
        <taxon>metagenomes</taxon>
        <taxon>ecological metagenomes</taxon>
    </lineage>
</organism>
<dbReference type="Gene3D" id="1.10.760.10">
    <property type="entry name" value="Cytochrome c-like domain"/>
    <property type="match status" value="1"/>
</dbReference>
<reference evidence="7" key="1">
    <citation type="submission" date="2018-06" db="EMBL/GenBank/DDBJ databases">
        <authorList>
            <person name="Zhirakovskaya E."/>
        </authorList>
    </citation>
    <scope>NUCLEOTIDE SEQUENCE</scope>
</reference>
<keyword evidence="3" id="KW-0479">Metal-binding</keyword>
<dbReference type="GO" id="GO:0009055">
    <property type="term" value="F:electron transfer activity"/>
    <property type="evidence" value="ECO:0007669"/>
    <property type="project" value="InterPro"/>
</dbReference>
<protein>
    <recommendedName>
        <fullName evidence="6">Cytochrome c domain-containing protein</fullName>
    </recommendedName>
</protein>
<dbReference type="PROSITE" id="PS51007">
    <property type="entry name" value="CYTC"/>
    <property type="match status" value="1"/>
</dbReference>
<evidence type="ECO:0000313" key="7">
    <source>
        <dbReference type="EMBL" id="VAW47021.1"/>
    </source>
</evidence>
<gene>
    <name evidence="7" type="ORF">MNBD_GAMMA03-1201</name>
</gene>
<evidence type="ECO:0000256" key="3">
    <source>
        <dbReference type="ARBA" id="ARBA00022723"/>
    </source>
</evidence>
<evidence type="ECO:0000256" key="5">
    <source>
        <dbReference type="ARBA" id="ARBA00023004"/>
    </source>
</evidence>
<dbReference type="InterPro" id="IPR009056">
    <property type="entry name" value="Cyt_c-like_dom"/>
</dbReference>
<dbReference type="AlphaFoldDB" id="A0A3B0VVF8"/>
<dbReference type="InterPro" id="IPR050597">
    <property type="entry name" value="Cytochrome_c_Oxidase_Subunit"/>
</dbReference>
<evidence type="ECO:0000256" key="4">
    <source>
        <dbReference type="ARBA" id="ARBA00022982"/>
    </source>
</evidence>
<evidence type="ECO:0000256" key="2">
    <source>
        <dbReference type="ARBA" id="ARBA00022617"/>
    </source>
</evidence>
<name>A0A3B0VVF8_9ZZZZ</name>
<keyword evidence="4" id="KW-0249">Electron transport</keyword>
<keyword evidence="5" id="KW-0408">Iron</keyword>
<dbReference type="PANTHER" id="PTHR33751">
    <property type="entry name" value="CBB3-TYPE CYTOCHROME C OXIDASE SUBUNIT FIXP"/>
    <property type="match status" value="1"/>
</dbReference>
<dbReference type="GO" id="GO:0046872">
    <property type="term" value="F:metal ion binding"/>
    <property type="evidence" value="ECO:0007669"/>
    <property type="project" value="UniProtKB-KW"/>
</dbReference>
<dbReference type="EMBL" id="UOFC01000123">
    <property type="protein sequence ID" value="VAW47021.1"/>
    <property type="molecule type" value="Genomic_DNA"/>
</dbReference>
<dbReference type="PROSITE" id="PS51257">
    <property type="entry name" value="PROKAR_LIPOPROTEIN"/>
    <property type="match status" value="1"/>
</dbReference>
<dbReference type="PANTHER" id="PTHR33751:SF9">
    <property type="entry name" value="CYTOCHROME C4"/>
    <property type="match status" value="1"/>
</dbReference>
<dbReference type="GO" id="GO:0020037">
    <property type="term" value="F:heme binding"/>
    <property type="evidence" value="ECO:0007669"/>
    <property type="project" value="InterPro"/>
</dbReference>
<dbReference type="Pfam" id="PF00034">
    <property type="entry name" value="Cytochrom_C"/>
    <property type="match status" value="1"/>
</dbReference>
<dbReference type="InterPro" id="IPR036909">
    <property type="entry name" value="Cyt_c-like_dom_sf"/>
</dbReference>
<evidence type="ECO:0000259" key="6">
    <source>
        <dbReference type="PROSITE" id="PS51007"/>
    </source>
</evidence>
<feature type="domain" description="Cytochrome c" evidence="6">
    <location>
        <begin position="123"/>
        <end position="202"/>
    </location>
</feature>
<accession>A0A3B0VVF8</accession>
<dbReference type="SUPFAM" id="SSF46626">
    <property type="entry name" value="Cytochrome c"/>
    <property type="match status" value="1"/>
</dbReference>